<proteinExistence type="inferred from homology"/>
<evidence type="ECO:0000256" key="3">
    <source>
        <dbReference type="ARBA" id="ARBA00023277"/>
    </source>
</evidence>
<organism evidence="6 7">
    <name type="scientific">Salinisphaera dokdonensis CL-ES53</name>
    <dbReference type="NCBI Taxonomy" id="1304272"/>
    <lineage>
        <taxon>Bacteria</taxon>
        <taxon>Pseudomonadati</taxon>
        <taxon>Pseudomonadota</taxon>
        <taxon>Gammaproteobacteria</taxon>
        <taxon>Salinisphaerales</taxon>
        <taxon>Salinisphaeraceae</taxon>
        <taxon>Salinisphaera</taxon>
    </lineage>
</organism>
<feature type="binding site" evidence="4">
    <location>
        <position position="177"/>
    </location>
    <ligand>
        <name>NADP(+)</name>
        <dbReference type="ChEBI" id="CHEBI:58349"/>
    </ligand>
</feature>
<feature type="binding site" evidence="4">
    <location>
        <position position="213"/>
    </location>
    <ligand>
        <name>substrate</name>
    </ligand>
</feature>
<dbReference type="Gene3D" id="3.90.25.10">
    <property type="entry name" value="UDP-galactose 4-epimerase, domain 1"/>
    <property type="match status" value="1"/>
</dbReference>
<feature type="binding site" evidence="4">
    <location>
        <position position="276"/>
    </location>
    <ligand>
        <name>substrate</name>
    </ligand>
</feature>
<reference evidence="6 7" key="1">
    <citation type="submission" date="2013-03" db="EMBL/GenBank/DDBJ databases">
        <title>Salinisphaera dokdonensis CL-ES53 Genome Sequencing.</title>
        <authorList>
            <person name="Li C."/>
            <person name="Lai Q."/>
            <person name="Shao Z."/>
        </authorList>
    </citation>
    <scope>NUCLEOTIDE SEQUENCE [LARGE SCALE GENOMIC DNA]</scope>
    <source>
        <strain evidence="6 7">CL-ES53</strain>
    </source>
</reference>
<comment type="subunit">
    <text evidence="4">Homopentamer.</text>
</comment>
<feature type="binding site" evidence="4">
    <location>
        <position position="179"/>
    </location>
    <ligand>
        <name>substrate</name>
    </ligand>
</feature>
<comment type="pathway">
    <text evidence="4">Nucleotide-sugar biosynthesis; ADP-L-glycero-beta-D-manno-heptose biosynthesis; ADP-L-glycero-beta-D-manno-heptose from D-glycero-beta-D-manno-heptose 7-phosphate: step 4/4.</text>
</comment>
<comment type="function">
    <text evidence="4">Catalyzes the interconversion between ADP-D-glycero-beta-D-manno-heptose and ADP-L-glycero-beta-D-manno-heptose via an epimerization at carbon 6 of the heptose.</text>
</comment>
<dbReference type="Gene3D" id="3.40.50.720">
    <property type="entry name" value="NAD(P)-binding Rossmann-like Domain"/>
    <property type="match status" value="1"/>
</dbReference>
<evidence type="ECO:0000256" key="2">
    <source>
        <dbReference type="ARBA" id="ARBA00023235"/>
    </source>
</evidence>
<dbReference type="EC" id="5.1.3.20" evidence="4"/>
<protein>
    <recommendedName>
        <fullName evidence="4">ADP-L-glycero-D-manno-heptose-6-epimerase</fullName>
        <ecNumber evidence="4">5.1.3.20</ecNumber>
    </recommendedName>
    <alternativeName>
        <fullName evidence="4">ADP-L-glycero-beta-D-manno-heptose-6-epimerase</fullName>
        <shortName evidence="4">ADP-glyceromanno-heptose 6-epimerase</shortName>
        <shortName evidence="4">ADP-hep 6-epimerase</shortName>
        <shortName evidence="4">AGME</shortName>
    </alternativeName>
</protein>
<dbReference type="SUPFAM" id="SSF51735">
    <property type="entry name" value="NAD(P)-binding Rossmann-fold domains"/>
    <property type="match status" value="1"/>
</dbReference>
<comment type="catalytic activity">
    <reaction evidence="4">
        <text>ADP-D-glycero-beta-D-manno-heptose = ADP-L-glycero-beta-D-manno-heptose</text>
        <dbReference type="Rhea" id="RHEA:17577"/>
        <dbReference type="ChEBI" id="CHEBI:59967"/>
        <dbReference type="ChEBI" id="CHEBI:61506"/>
        <dbReference type="EC" id="5.1.3.20"/>
    </reaction>
</comment>
<feature type="binding site" evidence="4">
    <location>
        <begin position="200"/>
        <end position="203"/>
    </location>
    <ligand>
        <name>substrate</name>
    </ligand>
</feature>
<keyword evidence="2 4" id="KW-0413">Isomerase</keyword>
<name>A0ABV2B4D5_9GAMM</name>
<keyword evidence="1 4" id="KW-0521">NADP</keyword>
<comment type="similarity">
    <text evidence="4">Belongs to the NAD(P)-dependent epimerase/dehydratase family. HldD subfamily.</text>
</comment>
<dbReference type="InterPro" id="IPR036291">
    <property type="entry name" value="NAD(P)-bd_dom_sf"/>
</dbReference>
<comment type="caution">
    <text evidence="4">Lacks conserved residue(s) required for the propagation of feature annotation.</text>
</comment>
<feature type="domain" description="NAD-dependent epimerase/dehydratase" evidence="5">
    <location>
        <begin position="2"/>
        <end position="240"/>
    </location>
</feature>
<dbReference type="NCBIfam" id="TIGR02197">
    <property type="entry name" value="heptose_epim"/>
    <property type="match status" value="1"/>
</dbReference>
<feature type="binding site" evidence="4">
    <location>
        <begin position="31"/>
        <end position="32"/>
    </location>
    <ligand>
        <name>NADP(+)</name>
        <dbReference type="ChEBI" id="CHEBI:58349"/>
    </ligand>
</feature>
<feature type="binding site" evidence="4">
    <location>
        <begin position="75"/>
        <end position="79"/>
    </location>
    <ligand>
        <name>NADP(+)</name>
        <dbReference type="ChEBI" id="CHEBI:58349"/>
    </ligand>
</feature>
<keyword evidence="3 4" id="KW-0119">Carbohydrate metabolism</keyword>
<dbReference type="EMBL" id="APND01000005">
    <property type="protein sequence ID" value="MES1930718.1"/>
    <property type="molecule type" value="Genomic_DNA"/>
</dbReference>
<feature type="binding site" evidence="4">
    <location>
        <position position="168"/>
    </location>
    <ligand>
        <name>substrate</name>
    </ligand>
</feature>
<feature type="binding site" evidence="4">
    <location>
        <position position="169"/>
    </location>
    <ligand>
        <name>NADP(+)</name>
        <dbReference type="ChEBI" id="CHEBI:58349"/>
    </ligand>
</feature>
<feature type="binding site" evidence="4">
    <location>
        <begin position="10"/>
        <end position="11"/>
    </location>
    <ligand>
        <name>NADP(+)</name>
        <dbReference type="ChEBI" id="CHEBI:58349"/>
    </ligand>
</feature>
<dbReference type="InterPro" id="IPR011912">
    <property type="entry name" value="Heptose_epim"/>
</dbReference>
<dbReference type="InterPro" id="IPR001509">
    <property type="entry name" value="Epimerase_deHydtase"/>
</dbReference>
<evidence type="ECO:0000313" key="7">
    <source>
        <dbReference type="Proteomes" id="UP001460888"/>
    </source>
</evidence>
<dbReference type="PANTHER" id="PTHR43103">
    <property type="entry name" value="NUCLEOSIDE-DIPHOSPHATE-SUGAR EPIMERASE"/>
    <property type="match status" value="1"/>
</dbReference>
<evidence type="ECO:0000256" key="1">
    <source>
        <dbReference type="ARBA" id="ARBA00022857"/>
    </source>
</evidence>
<gene>
    <name evidence="4" type="primary">hldD</name>
    <name evidence="6" type="ORF">SADO_15759</name>
</gene>
<dbReference type="HAMAP" id="MF_01601">
    <property type="entry name" value="Heptose_epimerase"/>
    <property type="match status" value="1"/>
</dbReference>
<comment type="cofactor">
    <cofactor evidence="4">
        <name>NADP(+)</name>
        <dbReference type="ChEBI" id="CHEBI:58349"/>
    </cofactor>
    <text evidence="4">Binds 1 NADP(+) per subunit.</text>
</comment>
<comment type="domain">
    <text evidence="4">Contains a large N-terminal NADP-binding domain, and a smaller C-terminal substrate-binding domain.</text>
</comment>
<dbReference type="PANTHER" id="PTHR43103:SF3">
    <property type="entry name" value="ADP-L-GLYCERO-D-MANNO-HEPTOSE-6-EPIMERASE"/>
    <property type="match status" value="1"/>
</dbReference>
<dbReference type="Proteomes" id="UP001460888">
    <property type="component" value="Unassembled WGS sequence"/>
</dbReference>
<evidence type="ECO:0000259" key="5">
    <source>
        <dbReference type="Pfam" id="PF01370"/>
    </source>
</evidence>
<feature type="binding site" evidence="4">
    <location>
        <position position="38"/>
    </location>
    <ligand>
        <name>NADP(+)</name>
        <dbReference type="ChEBI" id="CHEBI:58349"/>
    </ligand>
</feature>
<dbReference type="CDD" id="cd05248">
    <property type="entry name" value="ADP_GME_SDR_e"/>
    <property type="match status" value="1"/>
</dbReference>
<evidence type="ECO:0000256" key="4">
    <source>
        <dbReference type="HAMAP-Rule" id="MF_01601"/>
    </source>
</evidence>
<feature type="binding site" evidence="4">
    <location>
        <position position="186"/>
    </location>
    <ligand>
        <name>substrate</name>
    </ligand>
</feature>
<sequence>MIIVTGAAGFIGSNIVAGLNARGERDILVVDDLSDGRKCLNLADLDFSDYLEYDDLLARVEAGDELGDVTAVFHQGACSDTTEWDGRYVMDRNYRYSKSLHDWCVARGVPFIYASSASVYGMGPDFVEQRAAERPLNMYAFSKFAFDQYVRAQSAKTNSQVAGLRYFNVYGPREQHKGKMASVAWHFSRQIEEGGECRLFEGSDGYDDGGQRRDFIYVGDCVDVNLWLLDSGVSGIFNCGTGRSQTFNDVADAVTGWYGRGEKRYIEFPESLVGRYQSFTQADVNALREAGYGRAFATVDEGVRRYLDWLAERGAADATHHSE</sequence>
<evidence type="ECO:0000313" key="6">
    <source>
        <dbReference type="EMBL" id="MES1930718.1"/>
    </source>
</evidence>
<keyword evidence="7" id="KW-1185">Reference proteome</keyword>
<feature type="active site" description="Proton acceptor" evidence="4">
    <location>
        <position position="177"/>
    </location>
</feature>
<feature type="active site" description="Proton acceptor" evidence="4">
    <location>
        <position position="139"/>
    </location>
</feature>
<dbReference type="RefSeq" id="WP_353113182.1">
    <property type="nucleotide sequence ID" value="NZ_APND01000005.1"/>
</dbReference>
<comment type="caution">
    <text evidence="6">The sequence shown here is derived from an EMBL/GenBank/DDBJ whole genome shotgun (WGS) entry which is preliminary data.</text>
</comment>
<dbReference type="Pfam" id="PF01370">
    <property type="entry name" value="Epimerase"/>
    <property type="match status" value="1"/>
</dbReference>
<accession>A0ABV2B4D5</accession>
<feature type="binding site" evidence="4">
    <location>
        <position position="143"/>
    </location>
    <ligand>
        <name>NADP(+)</name>
        <dbReference type="ChEBI" id="CHEBI:58349"/>
    </ligand>
</feature>